<comment type="subcellular location">
    <subcellularLocation>
        <location evidence="1">Membrane</location>
    </subcellularLocation>
</comment>
<evidence type="ECO:0000259" key="6">
    <source>
        <dbReference type="PROSITE" id="PS51178"/>
    </source>
</evidence>
<feature type="domain" description="PASTA" evidence="6">
    <location>
        <begin position="603"/>
        <end position="666"/>
    </location>
</feature>
<comment type="similarity">
    <text evidence="2">Belongs to the transpeptidase family.</text>
</comment>
<dbReference type="EMBL" id="JACRYT010000014">
    <property type="protein sequence ID" value="MBC6680520.1"/>
    <property type="molecule type" value="Genomic_DNA"/>
</dbReference>
<evidence type="ECO:0000256" key="3">
    <source>
        <dbReference type="ARBA" id="ARBA00023136"/>
    </source>
</evidence>
<protein>
    <submittedName>
        <fullName evidence="7">PASTA domain-containing protein</fullName>
    </submittedName>
</protein>
<dbReference type="PANTHER" id="PTHR30627">
    <property type="entry name" value="PEPTIDOGLYCAN D,D-TRANSPEPTIDASE"/>
    <property type="match status" value="1"/>
</dbReference>
<dbReference type="InterPro" id="IPR005543">
    <property type="entry name" value="PASTA_dom"/>
</dbReference>
<evidence type="ECO:0000313" key="8">
    <source>
        <dbReference type="Proteomes" id="UP000602647"/>
    </source>
</evidence>
<dbReference type="SUPFAM" id="SSF54184">
    <property type="entry name" value="Penicillin-binding protein 2x (pbp-2x), c-terminal domain"/>
    <property type="match status" value="1"/>
</dbReference>
<reference evidence="7" key="1">
    <citation type="submission" date="2020-08" db="EMBL/GenBank/DDBJ databases">
        <title>Genome public.</title>
        <authorList>
            <person name="Liu C."/>
            <person name="Sun Q."/>
        </authorList>
    </citation>
    <scope>NUCLEOTIDE SEQUENCE</scope>
    <source>
        <strain evidence="7">BX12</strain>
    </source>
</reference>
<dbReference type="Pfam" id="PF03717">
    <property type="entry name" value="PBP_dimer"/>
    <property type="match status" value="1"/>
</dbReference>
<dbReference type="Gene3D" id="3.90.1310.10">
    <property type="entry name" value="Penicillin-binding protein 2a (Domain 2)"/>
    <property type="match status" value="1"/>
</dbReference>
<dbReference type="GO" id="GO:0071555">
    <property type="term" value="P:cell wall organization"/>
    <property type="evidence" value="ECO:0007669"/>
    <property type="project" value="TreeGrafter"/>
</dbReference>
<name>A0A923NM80_9FIRM</name>
<keyword evidence="8" id="KW-1185">Reference proteome</keyword>
<evidence type="ECO:0000256" key="4">
    <source>
        <dbReference type="SAM" id="MobiDB-lite"/>
    </source>
</evidence>
<dbReference type="RefSeq" id="WP_187303620.1">
    <property type="nucleotide sequence ID" value="NZ_JACRYT010000014.1"/>
</dbReference>
<accession>A0A923NM80</accession>
<evidence type="ECO:0000256" key="2">
    <source>
        <dbReference type="ARBA" id="ARBA00007171"/>
    </source>
</evidence>
<dbReference type="GO" id="GO:0005886">
    <property type="term" value="C:plasma membrane"/>
    <property type="evidence" value="ECO:0007669"/>
    <property type="project" value="TreeGrafter"/>
</dbReference>
<evidence type="ECO:0000256" key="5">
    <source>
        <dbReference type="SAM" id="Phobius"/>
    </source>
</evidence>
<dbReference type="Proteomes" id="UP000602647">
    <property type="component" value="Unassembled WGS sequence"/>
</dbReference>
<feature type="region of interest" description="Disordered" evidence="4">
    <location>
        <begin position="273"/>
        <end position="296"/>
    </location>
</feature>
<dbReference type="Pfam" id="PF03793">
    <property type="entry name" value="PASTA"/>
    <property type="match status" value="1"/>
</dbReference>
<comment type="caution">
    <text evidence="7">The sequence shown here is derived from an EMBL/GenBank/DDBJ whole genome shotgun (WGS) entry which is preliminary data.</text>
</comment>
<dbReference type="InterPro" id="IPR001460">
    <property type="entry name" value="PCN-bd_Tpept"/>
</dbReference>
<dbReference type="CDD" id="cd06577">
    <property type="entry name" value="PASTA_pknB"/>
    <property type="match status" value="1"/>
</dbReference>
<dbReference type="InterPro" id="IPR005311">
    <property type="entry name" value="PBP_dimer"/>
</dbReference>
<dbReference type="Gene3D" id="3.40.710.10">
    <property type="entry name" value="DD-peptidase/beta-lactamase superfamily"/>
    <property type="match status" value="1"/>
</dbReference>
<dbReference type="Gene3D" id="3.30.10.20">
    <property type="match status" value="1"/>
</dbReference>
<organism evidence="7 8">
    <name type="scientific">Zhenpiania hominis</name>
    <dbReference type="NCBI Taxonomy" id="2763644"/>
    <lineage>
        <taxon>Bacteria</taxon>
        <taxon>Bacillati</taxon>
        <taxon>Bacillota</taxon>
        <taxon>Clostridia</taxon>
        <taxon>Peptostreptococcales</taxon>
        <taxon>Anaerovoracaceae</taxon>
        <taxon>Zhenpiania</taxon>
    </lineage>
</organism>
<dbReference type="InterPro" id="IPR036138">
    <property type="entry name" value="PBP_dimer_sf"/>
</dbReference>
<dbReference type="InterPro" id="IPR050515">
    <property type="entry name" value="Beta-lactam/transpept"/>
</dbReference>
<dbReference type="SMART" id="SM00740">
    <property type="entry name" value="PASTA"/>
    <property type="match status" value="1"/>
</dbReference>
<sequence>MTKPLNKSKKRIIAAAAILYGMCILLCFRLGWIQIVKGEEYSTMATEQQTRDTPIAAKRGVIYDTNGNELAVSATCYSVWARPANVRTGKTEAKKEANVEKTARKLAEILGKEEDEIKELITQNQALVKVDKYLNKETADKIRDAELPGIEIAEDVKRYYPMGAFLSHTLGSVTDDNTGLSGLELQYNQYLSGISGRWIKNTDVAGNDLAYGDEKYYQAEDGLGLVLTIDETIQHYVEKSLKTVQKNTKADGVMCIMMEPKTGDILALAQTPEFDPNDAKTPLSKSEQEKVNNMSNSEKTEYWNNMWRNSLISDVYEPGSTFKLLTTAMALEEGETTINEHFTCTGAIDVSGTTLHCWRRGNPHGTQTLEEAVGNSCNPVFVRLAQRLGINKFYNYLETFGITEKTGIDFPGEGNSILQDKDTAGPVGLATMGYGQGVAVTPIQLITAISSLGNEGKLMQPRLVKALVDENGDTVKEFSTKIVKQTVSKKTAEEMCEIMEYVVDKGGAGTAKVEGYKVGGKTGTANKPKENGGGYSEETYSSFLGMAPMDDPQVAILVIVDNPKGVKYGSQTAAPGAKMILEDTLRYMDLQPQLTKEEKEALNEDQVTVPDLRGEGLEEAVGILGGLSLEYEASGGTQDENFIINDQYPKAGEKIEKGGTVYLYRK</sequence>
<dbReference type="PROSITE" id="PS51178">
    <property type="entry name" value="PASTA"/>
    <property type="match status" value="1"/>
</dbReference>
<gene>
    <name evidence="7" type="ORF">H9L42_11880</name>
</gene>
<keyword evidence="3 5" id="KW-0472">Membrane</keyword>
<dbReference type="SUPFAM" id="SSF56519">
    <property type="entry name" value="Penicillin binding protein dimerisation domain"/>
    <property type="match status" value="1"/>
</dbReference>
<evidence type="ECO:0000256" key="1">
    <source>
        <dbReference type="ARBA" id="ARBA00004370"/>
    </source>
</evidence>
<keyword evidence="5" id="KW-1133">Transmembrane helix</keyword>
<keyword evidence="5" id="KW-0812">Transmembrane</keyword>
<dbReference type="AlphaFoldDB" id="A0A923NM80"/>
<dbReference type="PANTHER" id="PTHR30627:SF1">
    <property type="entry name" value="PEPTIDOGLYCAN D,D-TRANSPEPTIDASE FTSI"/>
    <property type="match status" value="1"/>
</dbReference>
<proteinExistence type="inferred from homology"/>
<dbReference type="Pfam" id="PF00905">
    <property type="entry name" value="Transpeptidase"/>
    <property type="match status" value="1"/>
</dbReference>
<evidence type="ECO:0000313" key="7">
    <source>
        <dbReference type="EMBL" id="MBC6680520.1"/>
    </source>
</evidence>
<dbReference type="GO" id="GO:0008658">
    <property type="term" value="F:penicillin binding"/>
    <property type="evidence" value="ECO:0007669"/>
    <property type="project" value="InterPro"/>
</dbReference>
<feature type="transmembrane region" description="Helical" evidence="5">
    <location>
        <begin position="12"/>
        <end position="32"/>
    </location>
</feature>
<dbReference type="SUPFAM" id="SSF56601">
    <property type="entry name" value="beta-lactamase/transpeptidase-like"/>
    <property type="match status" value="1"/>
</dbReference>
<dbReference type="InterPro" id="IPR012338">
    <property type="entry name" value="Beta-lactam/transpept-like"/>
</dbReference>